<accession>A0ACC0HEH3</accession>
<reference evidence="1 2" key="1">
    <citation type="journal article" date="2022" name="Plant J.">
        <title>Chromosome-level genome of Camellia lanceoleosa provides a valuable resource for understanding genome evolution and self-incompatibility.</title>
        <authorList>
            <person name="Gong W."/>
            <person name="Xiao S."/>
            <person name="Wang L."/>
            <person name="Liao Z."/>
            <person name="Chang Y."/>
            <person name="Mo W."/>
            <person name="Hu G."/>
            <person name="Li W."/>
            <person name="Zhao G."/>
            <person name="Zhu H."/>
            <person name="Hu X."/>
            <person name="Ji K."/>
            <person name="Xiang X."/>
            <person name="Song Q."/>
            <person name="Yuan D."/>
            <person name="Jin S."/>
            <person name="Zhang L."/>
        </authorList>
    </citation>
    <scope>NUCLEOTIDE SEQUENCE [LARGE SCALE GENOMIC DNA]</scope>
    <source>
        <strain evidence="1">SQ_2022a</strain>
    </source>
</reference>
<dbReference type="Proteomes" id="UP001060215">
    <property type="component" value="Chromosome 5"/>
</dbReference>
<proteinExistence type="predicted"/>
<gene>
    <name evidence="1" type="ORF">LOK49_LG06G02560</name>
</gene>
<comment type="caution">
    <text evidence="1">The sequence shown here is derived from an EMBL/GenBank/DDBJ whole genome shotgun (WGS) entry which is preliminary data.</text>
</comment>
<evidence type="ECO:0000313" key="2">
    <source>
        <dbReference type="Proteomes" id="UP001060215"/>
    </source>
</evidence>
<sequence length="276" mass="32722">MGGIQSKEDKNKNKNNNPCEKHIVKGLREKVRLLEKEVNEVKSMRENESQAYEKEMVVHAFKEAEWKRERKRLREEVKKLRKKLEEREEVEEEEEEEIRVRLGGGGMGDDGGRVVVLGGERAEKDHYYLDWLPPPPPPPPLVAAGTAASYFVEKMREERASRDEAVEKWKKLYLAIKIELDDLIQRTHRGERLYWREEEEDLMEKLQRELKIKEETIELLKARLALMEQEESNREREVDILRQSLKIMSYKKKSTVFCQEPPKKLAFIKRAHMRGI</sequence>
<organism evidence="1 2">
    <name type="scientific">Camellia lanceoleosa</name>
    <dbReference type="NCBI Taxonomy" id="1840588"/>
    <lineage>
        <taxon>Eukaryota</taxon>
        <taxon>Viridiplantae</taxon>
        <taxon>Streptophyta</taxon>
        <taxon>Embryophyta</taxon>
        <taxon>Tracheophyta</taxon>
        <taxon>Spermatophyta</taxon>
        <taxon>Magnoliopsida</taxon>
        <taxon>eudicotyledons</taxon>
        <taxon>Gunneridae</taxon>
        <taxon>Pentapetalae</taxon>
        <taxon>asterids</taxon>
        <taxon>Ericales</taxon>
        <taxon>Theaceae</taxon>
        <taxon>Camellia</taxon>
    </lineage>
</organism>
<keyword evidence="2" id="KW-1185">Reference proteome</keyword>
<name>A0ACC0HEH3_9ERIC</name>
<protein>
    <submittedName>
        <fullName evidence="1">Uncharacterized protein</fullName>
    </submittedName>
</protein>
<evidence type="ECO:0000313" key="1">
    <source>
        <dbReference type="EMBL" id="KAI8010800.1"/>
    </source>
</evidence>
<dbReference type="EMBL" id="CM045762">
    <property type="protein sequence ID" value="KAI8010800.1"/>
    <property type="molecule type" value="Genomic_DNA"/>
</dbReference>